<name>A0ABY4E8N8_VITST</name>
<dbReference type="Proteomes" id="UP000832034">
    <property type="component" value="Chromosome"/>
</dbReference>
<evidence type="ECO:0000313" key="1">
    <source>
        <dbReference type="EMBL" id="UOO91832.1"/>
    </source>
</evidence>
<gene>
    <name evidence="1" type="ORF">LVJ81_09335</name>
</gene>
<dbReference type="InterPro" id="IPR025324">
    <property type="entry name" value="DUF4230"/>
</dbReference>
<reference evidence="1" key="2">
    <citation type="journal article" date="2022" name="Res Sq">
        <title>Evolution of multicellular longitudinally dividing oral cavity symbionts (Neisseriaceae).</title>
        <authorList>
            <person name="Nyongesa S."/>
            <person name="Weber P."/>
            <person name="Bernet E."/>
            <person name="Pullido F."/>
            <person name="Nieckarz M."/>
            <person name="Delaby M."/>
            <person name="Nieves C."/>
            <person name="Viehboeck T."/>
            <person name="Krause N."/>
            <person name="Rivera-Millot A."/>
            <person name="Nakamura A."/>
            <person name="Vischer N."/>
            <person name="VanNieuwenhze M."/>
            <person name="Brun Y."/>
            <person name="Cava F."/>
            <person name="Bulgheresi S."/>
            <person name="Veyrier F."/>
        </authorList>
    </citation>
    <scope>NUCLEOTIDE SEQUENCE</scope>
    <source>
        <strain evidence="1">SAG 1488-6</strain>
    </source>
</reference>
<sequence>MKKLFSLLLVLSLLVIFAAAAYYAYFFYQKQQQISQQQHVTITREGVLTKIQELNRLETMAFHIDTVVHSEKQGNWYKLWQDHEKGLFIVKGQVVAGVDLSKLDASDVTVSADGQKMIVDLPAAEVFSTQISNIQVYDHQRGWMNLEPLDNNLLQQAQNAAKVQIQQSACQAKILQLANDNASKQMTQLFSLTKMDITIRSQAVKHC</sequence>
<dbReference type="EMBL" id="CP091512">
    <property type="protein sequence ID" value="UOO91832.1"/>
    <property type="molecule type" value="Genomic_DNA"/>
</dbReference>
<reference evidence="1" key="1">
    <citation type="submission" date="2021-12" db="EMBL/GenBank/DDBJ databases">
        <authorList>
            <person name="Veyrier F.J."/>
        </authorList>
    </citation>
    <scope>NUCLEOTIDE SEQUENCE</scope>
    <source>
        <strain evidence="1">SAG 1488-6</strain>
    </source>
</reference>
<evidence type="ECO:0000313" key="2">
    <source>
        <dbReference type="Proteomes" id="UP000832034"/>
    </source>
</evidence>
<organism evidence="1 2">
    <name type="scientific">Vitreoscilla stercoraria</name>
    <dbReference type="NCBI Taxonomy" id="61"/>
    <lineage>
        <taxon>Bacteria</taxon>
        <taxon>Pseudomonadati</taxon>
        <taxon>Pseudomonadota</taxon>
        <taxon>Betaproteobacteria</taxon>
        <taxon>Neisseriales</taxon>
        <taxon>Neisseriaceae</taxon>
        <taxon>Vitreoscilla</taxon>
    </lineage>
</organism>
<keyword evidence="2" id="KW-1185">Reference proteome</keyword>
<dbReference type="Pfam" id="PF14014">
    <property type="entry name" value="DUF4230"/>
    <property type="match status" value="1"/>
</dbReference>
<protein>
    <submittedName>
        <fullName evidence="1">DUF4230 domain-containing protein</fullName>
    </submittedName>
</protein>
<accession>A0ABY4E8N8</accession>
<dbReference type="RefSeq" id="WP_019957429.1">
    <property type="nucleotide sequence ID" value="NZ_CP091512.1"/>
</dbReference>
<proteinExistence type="predicted"/>